<proteinExistence type="predicted"/>
<dbReference type="EMBL" id="MFLE01000002">
    <property type="protein sequence ID" value="OGG62681.1"/>
    <property type="molecule type" value="Genomic_DNA"/>
</dbReference>
<evidence type="ECO:0000313" key="2">
    <source>
        <dbReference type="EMBL" id="OGG62681.1"/>
    </source>
</evidence>
<feature type="transmembrane region" description="Helical" evidence="1">
    <location>
        <begin position="95"/>
        <end position="114"/>
    </location>
</feature>
<feature type="transmembrane region" description="Helical" evidence="1">
    <location>
        <begin position="72"/>
        <end position="89"/>
    </location>
</feature>
<keyword evidence="1" id="KW-1133">Transmembrane helix</keyword>
<sequence length="296" mass="31528">MLGILIVVLGSLLDEATAVTNKITLKQHTLTVLDTALLILVAGTIPFALIAFVAPQTFVFTAAALPTFSLRFLLEIAIILVGGYALLRADRSTFALLRTLTIPLLLIIDLMLVYPVTGPQIAGALIITVALAATAFGKISRNGIFLCICSAVLATATISLFKIDIQHNSVVAEQLVMHTLLIMAFIPLKVALREPWPLHVLRRGREAHSTMVTAALGSMLGSYAYALVPGTALVTAGKRGISVLFALGSGKIVFHEQHFGKRLALGTAVITGIALMATPETFFTEGYQLAATFLSY</sequence>
<evidence type="ECO:0000313" key="3">
    <source>
        <dbReference type="Proteomes" id="UP000176511"/>
    </source>
</evidence>
<feature type="transmembrane region" description="Helical" evidence="1">
    <location>
        <begin position="175"/>
        <end position="192"/>
    </location>
</feature>
<evidence type="ECO:0008006" key="4">
    <source>
        <dbReference type="Google" id="ProtNLM"/>
    </source>
</evidence>
<organism evidence="2 3">
    <name type="scientific">Candidatus Kaiserbacteria bacterium RIFCSPHIGHO2_02_FULL_49_34</name>
    <dbReference type="NCBI Taxonomy" id="1798491"/>
    <lineage>
        <taxon>Bacteria</taxon>
        <taxon>Candidatus Kaiseribacteriota</taxon>
    </lineage>
</organism>
<keyword evidence="1" id="KW-0472">Membrane</keyword>
<comment type="caution">
    <text evidence="2">The sequence shown here is derived from an EMBL/GenBank/DDBJ whole genome shotgun (WGS) entry which is preliminary data.</text>
</comment>
<dbReference type="Proteomes" id="UP000176511">
    <property type="component" value="Unassembled WGS sequence"/>
</dbReference>
<feature type="transmembrane region" description="Helical" evidence="1">
    <location>
        <begin position="143"/>
        <end position="163"/>
    </location>
</feature>
<protein>
    <recommendedName>
        <fullName evidence="4">EamA domain-containing protein</fullName>
    </recommendedName>
</protein>
<dbReference type="AlphaFoldDB" id="A0A1F6DMK0"/>
<gene>
    <name evidence="2" type="ORF">A3C87_00975</name>
</gene>
<evidence type="ECO:0000256" key="1">
    <source>
        <dbReference type="SAM" id="Phobius"/>
    </source>
</evidence>
<feature type="transmembrane region" description="Helical" evidence="1">
    <location>
        <begin position="212"/>
        <end position="234"/>
    </location>
</feature>
<reference evidence="2 3" key="1">
    <citation type="journal article" date="2016" name="Nat. Commun.">
        <title>Thousands of microbial genomes shed light on interconnected biogeochemical processes in an aquifer system.</title>
        <authorList>
            <person name="Anantharaman K."/>
            <person name="Brown C.T."/>
            <person name="Hug L.A."/>
            <person name="Sharon I."/>
            <person name="Castelle C.J."/>
            <person name="Probst A.J."/>
            <person name="Thomas B.C."/>
            <person name="Singh A."/>
            <person name="Wilkins M.J."/>
            <person name="Karaoz U."/>
            <person name="Brodie E.L."/>
            <person name="Williams K.H."/>
            <person name="Hubbard S.S."/>
            <person name="Banfield J.F."/>
        </authorList>
    </citation>
    <scope>NUCLEOTIDE SEQUENCE [LARGE SCALE GENOMIC DNA]</scope>
</reference>
<feature type="transmembrane region" description="Helical" evidence="1">
    <location>
        <begin position="121"/>
        <end position="137"/>
    </location>
</feature>
<feature type="transmembrane region" description="Helical" evidence="1">
    <location>
        <begin position="37"/>
        <end position="65"/>
    </location>
</feature>
<name>A0A1F6DMK0_9BACT</name>
<keyword evidence="1" id="KW-0812">Transmembrane</keyword>
<accession>A0A1F6DMK0</accession>